<name>A0A9W9THD0_PENCI</name>
<dbReference type="AlphaFoldDB" id="A0A9W9THD0"/>
<dbReference type="OrthoDB" id="3918601at2759"/>
<feature type="transmembrane region" description="Helical" evidence="2">
    <location>
        <begin position="178"/>
        <end position="201"/>
    </location>
</feature>
<keyword evidence="2" id="KW-0812">Transmembrane</keyword>
<feature type="compositionally biased region" description="Low complexity" evidence="1">
    <location>
        <begin position="295"/>
        <end position="323"/>
    </location>
</feature>
<feature type="compositionally biased region" description="Basic and acidic residues" evidence="1">
    <location>
        <begin position="358"/>
        <end position="369"/>
    </location>
</feature>
<comment type="caution">
    <text evidence="4">The sequence shown here is derived from an EMBL/GenBank/DDBJ whole genome shotgun (WGS) entry which is preliminary data.</text>
</comment>
<proteinExistence type="predicted"/>
<feature type="transmembrane region" description="Helical" evidence="2">
    <location>
        <begin position="58"/>
        <end position="78"/>
    </location>
</feature>
<evidence type="ECO:0000313" key="4">
    <source>
        <dbReference type="EMBL" id="KAJ5221480.1"/>
    </source>
</evidence>
<gene>
    <name evidence="4" type="ORF">N7469_010367</name>
</gene>
<dbReference type="PANTHER" id="PTHR39614">
    <property type="entry name" value="INTEGRAL MEMBRANE PROTEIN"/>
    <property type="match status" value="1"/>
</dbReference>
<feature type="compositionally biased region" description="Basic and acidic residues" evidence="1">
    <location>
        <begin position="472"/>
        <end position="481"/>
    </location>
</feature>
<feature type="compositionally biased region" description="Polar residues" evidence="1">
    <location>
        <begin position="285"/>
        <end position="294"/>
    </location>
</feature>
<sequence length="493" mass="54577">MGPYVPPGQSPPFEVIDEYHRAAYIIITAALGLVVSSVCFLIRLYVRLYLIPPFARDDFVLLGATIMAILQSILVFYACSRGFGTSITLLDEDRLNQIQALVATSDIFALIIIYLSKCCVLAIYLRLTPQKPHNRASWATLGLCTAWLVPAVFIILVNCELNKPWRSQGGQCSNLYPRWQFIAALDAITELIIFVLAVALLKGLFMKLRRKLAIGFAFLFRFPLIVFTILHISKLHAALGKTDVTLAAIEPSLWLQVELHYALVACSVFCLRPFMQAVSTNYGTAGDSTLESSASRSQGTKGSSKSGSGSNSQSASRSRSMSRVQRKRGGTATIPPWSRSGTNAVPQSSSKENLCQDGHVHSSHKDSDNHRKKQKSNTPQAREPPVRTPLRRSMFPLGGPSLVPPPPRNHLAKNAARKQEPPSLLDDDAIELMPQLSRQHGRQQSEATVESDESERMVIRKEVGYSIQYEYDEARQREQGPSKKSSTDAMAYV</sequence>
<feature type="compositionally biased region" description="Polar residues" evidence="1">
    <location>
        <begin position="436"/>
        <end position="448"/>
    </location>
</feature>
<feature type="transmembrane region" description="Helical" evidence="2">
    <location>
        <begin position="137"/>
        <end position="158"/>
    </location>
</feature>
<dbReference type="InterPro" id="IPR049326">
    <property type="entry name" value="Rhodopsin_dom_fungi"/>
</dbReference>
<evidence type="ECO:0000256" key="2">
    <source>
        <dbReference type="SAM" id="Phobius"/>
    </source>
</evidence>
<keyword evidence="2" id="KW-1133">Transmembrane helix</keyword>
<reference evidence="4" key="1">
    <citation type="submission" date="2022-11" db="EMBL/GenBank/DDBJ databases">
        <authorList>
            <person name="Petersen C."/>
        </authorList>
    </citation>
    <scope>NUCLEOTIDE SEQUENCE</scope>
    <source>
        <strain evidence="4">IBT 23319</strain>
    </source>
</reference>
<feature type="transmembrane region" description="Helical" evidence="2">
    <location>
        <begin position="213"/>
        <end position="233"/>
    </location>
</feature>
<organism evidence="4 5">
    <name type="scientific">Penicillium citrinum</name>
    <dbReference type="NCBI Taxonomy" id="5077"/>
    <lineage>
        <taxon>Eukaryota</taxon>
        <taxon>Fungi</taxon>
        <taxon>Dikarya</taxon>
        <taxon>Ascomycota</taxon>
        <taxon>Pezizomycotina</taxon>
        <taxon>Eurotiomycetes</taxon>
        <taxon>Eurotiomycetidae</taxon>
        <taxon>Eurotiales</taxon>
        <taxon>Aspergillaceae</taxon>
        <taxon>Penicillium</taxon>
    </lineage>
</organism>
<accession>A0A9W9THD0</accession>
<dbReference type="Proteomes" id="UP001147733">
    <property type="component" value="Unassembled WGS sequence"/>
</dbReference>
<reference evidence="4" key="2">
    <citation type="journal article" date="2023" name="IMA Fungus">
        <title>Comparative genomic study of the Penicillium genus elucidates a diverse pangenome and 15 lateral gene transfer events.</title>
        <authorList>
            <person name="Petersen C."/>
            <person name="Sorensen T."/>
            <person name="Nielsen M.R."/>
            <person name="Sondergaard T.E."/>
            <person name="Sorensen J.L."/>
            <person name="Fitzpatrick D.A."/>
            <person name="Frisvad J.C."/>
            <person name="Nielsen K.L."/>
        </authorList>
    </citation>
    <scope>NUCLEOTIDE SEQUENCE</scope>
    <source>
        <strain evidence="4">IBT 23319</strain>
    </source>
</reference>
<evidence type="ECO:0000313" key="5">
    <source>
        <dbReference type="Proteomes" id="UP001147733"/>
    </source>
</evidence>
<feature type="compositionally biased region" description="Polar residues" evidence="1">
    <location>
        <begin position="339"/>
        <end position="353"/>
    </location>
</feature>
<feature type="transmembrane region" description="Helical" evidence="2">
    <location>
        <begin position="98"/>
        <end position="125"/>
    </location>
</feature>
<dbReference type="Pfam" id="PF20684">
    <property type="entry name" value="Fung_rhodopsin"/>
    <property type="match status" value="1"/>
</dbReference>
<dbReference type="RefSeq" id="XP_056496403.1">
    <property type="nucleotide sequence ID" value="XM_056649272.1"/>
</dbReference>
<protein>
    <recommendedName>
        <fullName evidence="3">Rhodopsin domain-containing protein</fullName>
    </recommendedName>
</protein>
<keyword evidence="5" id="KW-1185">Reference proteome</keyword>
<feature type="region of interest" description="Disordered" evidence="1">
    <location>
        <begin position="285"/>
        <end position="456"/>
    </location>
</feature>
<keyword evidence="2" id="KW-0472">Membrane</keyword>
<dbReference type="GeneID" id="81388439"/>
<feature type="domain" description="Rhodopsin" evidence="3">
    <location>
        <begin position="42"/>
        <end position="276"/>
    </location>
</feature>
<evidence type="ECO:0000259" key="3">
    <source>
        <dbReference type="Pfam" id="PF20684"/>
    </source>
</evidence>
<dbReference type="PANTHER" id="PTHR39614:SF3">
    <property type="entry name" value="INTEGRAL MEMBRANE PROTEIN"/>
    <property type="match status" value="1"/>
</dbReference>
<feature type="compositionally biased region" description="Polar residues" evidence="1">
    <location>
        <begin position="482"/>
        <end position="493"/>
    </location>
</feature>
<feature type="transmembrane region" description="Helical" evidence="2">
    <location>
        <begin position="22"/>
        <end position="46"/>
    </location>
</feature>
<evidence type="ECO:0000256" key="1">
    <source>
        <dbReference type="SAM" id="MobiDB-lite"/>
    </source>
</evidence>
<dbReference type="EMBL" id="JAPQKT010000009">
    <property type="protein sequence ID" value="KAJ5221480.1"/>
    <property type="molecule type" value="Genomic_DNA"/>
</dbReference>
<feature type="region of interest" description="Disordered" evidence="1">
    <location>
        <begin position="470"/>
        <end position="493"/>
    </location>
</feature>